<name>A0ABM7WFB5_9ACTN</name>
<protein>
    <submittedName>
        <fullName evidence="1">Uncharacterized protein</fullName>
    </submittedName>
</protein>
<dbReference type="Proteomes" id="UP001320544">
    <property type="component" value="Chromosome"/>
</dbReference>
<evidence type="ECO:0000313" key="1">
    <source>
        <dbReference type="EMBL" id="BDE94921.1"/>
    </source>
</evidence>
<sequence>MLSNYPDGTWAGDPDAPWNKPECAVCSDDCVYYRLCPCGNSIYCIANDEFYSVEDEGEECPSFEAKR</sequence>
<dbReference type="RefSeq" id="WP_244411444.1">
    <property type="nucleotide sequence ID" value="NZ_AP025564.1"/>
</dbReference>
<accession>A0ABM7WFB5</accession>
<dbReference type="EMBL" id="AP025564">
    <property type="protein sequence ID" value="BDE94921.1"/>
    <property type="molecule type" value="Genomic_DNA"/>
</dbReference>
<proteinExistence type="predicted"/>
<keyword evidence="2" id="KW-1185">Reference proteome</keyword>
<organism evidence="1 2">
    <name type="scientific">Raoultibacter timonensis</name>
    <dbReference type="NCBI Taxonomy" id="1907662"/>
    <lineage>
        <taxon>Bacteria</taxon>
        <taxon>Bacillati</taxon>
        <taxon>Actinomycetota</taxon>
        <taxon>Coriobacteriia</taxon>
        <taxon>Eggerthellales</taxon>
        <taxon>Eggerthellaceae</taxon>
        <taxon>Raoultibacter</taxon>
    </lineage>
</organism>
<reference evidence="1 2" key="1">
    <citation type="submission" date="2022-01" db="EMBL/GenBank/DDBJ databases">
        <title>Novel bile acid biosynthetic pathways are enriched in the microbiome of centenarians.</title>
        <authorList>
            <person name="Sato Y."/>
            <person name="Atarashi K."/>
            <person name="Plichta R.D."/>
            <person name="Arai Y."/>
            <person name="Sasajima S."/>
            <person name="Kearney M.S."/>
            <person name="Suda W."/>
            <person name="Takeshita K."/>
            <person name="Sasaki T."/>
            <person name="Okamoto S."/>
            <person name="Skelly N.A."/>
            <person name="Okamura Y."/>
            <person name="Vlamakis H."/>
            <person name="Li Y."/>
            <person name="Tanoue T."/>
            <person name="Takei H."/>
            <person name="Nittono H."/>
            <person name="Narushima S."/>
            <person name="Irie J."/>
            <person name="Itoh H."/>
            <person name="Moriya K."/>
            <person name="Sugiura Y."/>
            <person name="Suematsu M."/>
            <person name="Moritoki N."/>
            <person name="Shibata S."/>
            <person name="Littman R.D."/>
            <person name="Fischbach A.M."/>
            <person name="Uwamino Y."/>
            <person name="Inoue T."/>
            <person name="Honda A."/>
            <person name="Hattori M."/>
            <person name="Murai T."/>
            <person name="Xavier J.R."/>
            <person name="Hirose N."/>
            <person name="Honda K."/>
        </authorList>
    </citation>
    <scope>NUCLEOTIDE SEQUENCE [LARGE SCALE GENOMIC DNA]</scope>
    <source>
        <strain evidence="1 2">CE91-St30</strain>
    </source>
</reference>
<evidence type="ECO:0000313" key="2">
    <source>
        <dbReference type="Proteomes" id="UP001320544"/>
    </source>
</evidence>
<gene>
    <name evidence="1" type="ORF">CE91St30_02540</name>
</gene>